<dbReference type="NCBIfam" id="TIGR00486">
    <property type="entry name" value="YbgI_SA1388"/>
    <property type="match status" value="1"/>
</dbReference>
<dbReference type="InterPro" id="IPR036069">
    <property type="entry name" value="DUF34/NIF3_sf"/>
</dbReference>
<feature type="binding site" evidence="5">
    <location>
        <position position="332"/>
    </location>
    <ligand>
        <name>a divalent metal cation</name>
        <dbReference type="ChEBI" id="CHEBI:60240"/>
        <label>1</label>
    </ligand>
</feature>
<feature type="binding site" evidence="5">
    <location>
        <position position="335"/>
    </location>
    <ligand>
        <name>a divalent metal cation</name>
        <dbReference type="ChEBI" id="CHEBI:60240"/>
        <label>1</label>
    </ligand>
</feature>
<keyword evidence="3 4" id="KW-0479">Metal-binding</keyword>
<dbReference type="EMBL" id="UXAV01000044">
    <property type="protein sequence ID" value="VDC32453.1"/>
    <property type="molecule type" value="Genomic_DNA"/>
</dbReference>
<dbReference type="InterPro" id="IPR017221">
    <property type="entry name" value="DUF34/NIF3_bac"/>
</dbReference>
<dbReference type="PIRSF" id="PIRSF037489">
    <property type="entry name" value="UCP037489_NIF3_YqfO"/>
    <property type="match status" value="1"/>
</dbReference>
<accession>A0A3P5XLC2</accession>
<evidence type="ECO:0000256" key="1">
    <source>
        <dbReference type="ARBA" id="ARBA00006964"/>
    </source>
</evidence>
<dbReference type="SUPFAM" id="SSF102705">
    <property type="entry name" value="NIF3 (NGG1p interacting factor 3)-like"/>
    <property type="match status" value="1"/>
</dbReference>
<evidence type="ECO:0000256" key="2">
    <source>
        <dbReference type="ARBA" id="ARBA00022112"/>
    </source>
</evidence>
<evidence type="ECO:0000313" key="6">
    <source>
        <dbReference type="EMBL" id="VDC32453.1"/>
    </source>
</evidence>
<evidence type="ECO:0000256" key="3">
    <source>
        <dbReference type="ARBA" id="ARBA00022723"/>
    </source>
</evidence>
<feature type="binding site" evidence="5">
    <location>
        <position position="68"/>
    </location>
    <ligand>
        <name>a divalent metal cation</name>
        <dbReference type="ChEBI" id="CHEBI:60240"/>
        <label>1</label>
    </ligand>
</feature>
<dbReference type="GO" id="GO:0005737">
    <property type="term" value="C:cytoplasm"/>
    <property type="evidence" value="ECO:0007669"/>
    <property type="project" value="TreeGrafter"/>
</dbReference>
<name>A0A3P5XLC2_9BACL</name>
<dbReference type="Gene3D" id="3.30.70.120">
    <property type="match status" value="1"/>
</dbReference>
<dbReference type="InterPro" id="IPR002678">
    <property type="entry name" value="DUF34/NIF3"/>
</dbReference>
<dbReference type="Proteomes" id="UP000270468">
    <property type="component" value="Unassembled WGS sequence"/>
</dbReference>
<dbReference type="PANTHER" id="PTHR13799">
    <property type="entry name" value="NGG1 INTERACTING FACTOR 3"/>
    <property type="match status" value="1"/>
</dbReference>
<dbReference type="Pfam" id="PF01784">
    <property type="entry name" value="DUF34_NIF3"/>
    <property type="match status" value="1"/>
</dbReference>
<keyword evidence="7" id="KW-1185">Reference proteome</keyword>
<sequence length="372" mass="40896">MKKVNGHEIISLFEQWSPKRFAMEGDPVGLHIGQLNRPVDKVLVTLDVNEEVIDEAIQGKANLIIAHHPPIFRPLKNILTDTPQGRMIEKCIKHDISVYAAHTNLDVAPGGVNDMLAAKLGLTDTKIVEPTFTEALYKLAVYSPITHATQIRQALARAGAGAIGEYQGCSYTTLGTGRFTPVEGATPYIGEVGAAEEVEEERIEVVLPSIIREKVLKAMLAAHPYEEPAYDFFVLDQRTNEYGLGRIGKLKESMTLAQFAEQVKSTFNVPAVRFVGDPNKVIRKVAVLGGDGNKYITAAKRRGADVLVTGDLYYHIAHDADALGLAVIDPGHNIEKVMIEGVAEHMQKACEEAHYDVTFIESEVITEPFHFM</sequence>
<gene>
    <name evidence="6" type="ORF">FILTAD_02681</name>
</gene>
<dbReference type="FunFam" id="3.40.1390.30:FF:000001">
    <property type="entry name" value="GTP cyclohydrolase 1 type 2"/>
    <property type="match status" value="1"/>
</dbReference>
<dbReference type="RefSeq" id="WP_124071488.1">
    <property type="nucleotide sequence ID" value="NZ_CBCRXF010000002.1"/>
</dbReference>
<dbReference type="FunFam" id="3.30.70.120:FF:000006">
    <property type="entry name" value="GTP cyclohydrolase 1 type 2 homolog"/>
    <property type="match status" value="1"/>
</dbReference>
<dbReference type="AlphaFoldDB" id="A0A3P5XLC2"/>
<organism evidence="6 7">
    <name type="scientific">Filibacter tadaridae</name>
    <dbReference type="NCBI Taxonomy" id="2483811"/>
    <lineage>
        <taxon>Bacteria</taxon>
        <taxon>Bacillati</taxon>
        <taxon>Bacillota</taxon>
        <taxon>Bacilli</taxon>
        <taxon>Bacillales</taxon>
        <taxon>Caryophanaceae</taxon>
        <taxon>Filibacter</taxon>
    </lineage>
</organism>
<evidence type="ECO:0000256" key="5">
    <source>
        <dbReference type="PIRSR" id="PIRSR602678-1"/>
    </source>
</evidence>
<evidence type="ECO:0000313" key="7">
    <source>
        <dbReference type="Proteomes" id="UP000270468"/>
    </source>
</evidence>
<dbReference type="GO" id="GO:0046872">
    <property type="term" value="F:metal ion binding"/>
    <property type="evidence" value="ECO:0007669"/>
    <property type="project" value="UniProtKB-UniRule"/>
</dbReference>
<feature type="binding site" evidence="5">
    <location>
        <position position="106"/>
    </location>
    <ligand>
        <name>a divalent metal cation</name>
        <dbReference type="ChEBI" id="CHEBI:60240"/>
        <label>1</label>
    </ligand>
</feature>
<dbReference type="InterPro" id="IPR015867">
    <property type="entry name" value="N-reg_PII/ATP_PRibTrfase_C"/>
</dbReference>
<dbReference type="Gene3D" id="3.40.1390.30">
    <property type="entry name" value="NIF3 (NGG1p interacting factor 3)-like"/>
    <property type="match status" value="1"/>
</dbReference>
<reference evidence="6 7" key="1">
    <citation type="submission" date="2018-11" db="EMBL/GenBank/DDBJ databases">
        <authorList>
            <person name="Criscuolo A."/>
        </authorList>
    </citation>
    <scope>NUCLEOTIDE SEQUENCE [LARGE SCALE GENOMIC DNA]</scope>
    <source>
        <strain evidence="6">ATB-66</strain>
    </source>
</reference>
<feature type="binding site" evidence="5">
    <location>
        <position position="67"/>
    </location>
    <ligand>
        <name>a divalent metal cation</name>
        <dbReference type="ChEBI" id="CHEBI:60240"/>
        <label>1</label>
    </ligand>
</feature>
<dbReference type="GO" id="GO:0016787">
    <property type="term" value="F:hydrolase activity"/>
    <property type="evidence" value="ECO:0007669"/>
    <property type="project" value="UniProtKB-KW"/>
</dbReference>
<dbReference type="OrthoDB" id="9792792at2"/>
<proteinExistence type="inferred from homology"/>
<protein>
    <recommendedName>
        <fullName evidence="2 4">GTP cyclohydrolase 1 type 2 homolog</fullName>
    </recommendedName>
</protein>
<keyword evidence="6" id="KW-0378">Hydrolase</keyword>
<dbReference type="PANTHER" id="PTHR13799:SF14">
    <property type="entry name" value="GTP CYCLOHYDROLASE 1 TYPE 2 HOMOLOG"/>
    <property type="match status" value="1"/>
</dbReference>
<evidence type="ECO:0000256" key="4">
    <source>
        <dbReference type="PIRNR" id="PIRNR037489"/>
    </source>
</evidence>
<comment type="similarity">
    <text evidence="1 4">Belongs to the GTP cyclohydrolase I type 2/NIF3 family.</text>
</comment>